<evidence type="ECO:0000256" key="1">
    <source>
        <dbReference type="ARBA" id="ARBA00009005"/>
    </source>
</evidence>
<keyword evidence="3" id="KW-0378">Hydrolase</keyword>
<feature type="domain" description="Peptidase C14 caspase" evidence="5">
    <location>
        <begin position="67"/>
        <end position="226"/>
    </location>
</feature>
<dbReference type="OrthoDB" id="10255174at2759"/>
<dbReference type="GO" id="GO:0006508">
    <property type="term" value="P:proteolysis"/>
    <property type="evidence" value="ECO:0007669"/>
    <property type="project" value="InterPro"/>
</dbReference>
<sequence length="279" mass="30469">MSSQNKRKIGGVDDEYTDVTTTPKRAKTAKSGPSKRRAEAFEEETEEERNASPPQSIAVERPPPPLFALVIGIDKYFSDRIRDLSGAVADADAVDAFLQETLRIPKHQIKNLRNEEATRLTIETEIKDLGNNPAIKKDDPILIFYAGHGAEAKATLGWSSANGKIQMLVPYDFIPSGSDDSERGQGVLDMRLSYLLTDLAAKKSDNITVILDCCHSGSGTRTDDDDPTFAVRGIDLPEAYTVAQDLLHDIADARASVVATGFEKSAVVQAKVYISQYLP</sequence>
<comment type="similarity">
    <text evidence="1">Belongs to the peptidase C14B family.</text>
</comment>
<dbReference type="GO" id="GO:0004197">
    <property type="term" value="F:cysteine-type endopeptidase activity"/>
    <property type="evidence" value="ECO:0007669"/>
    <property type="project" value="InterPro"/>
</dbReference>
<dbReference type="SUPFAM" id="SSF52129">
    <property type="entry name" value="Caspase-like"/>
    <property type="match status" value="1"/>
</dbReference>
<dbReference type="Proteomes" id="UP000219338">
    <property type="component" value="Unassembled WGS sequence"/>
</dbReference>
<evidence type="ECO:0000259" key="5">
    <source>
        <dbReference type="Pfam" id="PF00656"/>
    </source>
</evidence>
<dbReference type="InterPro" id="IPR029030">
    <property type="entry name" value="Caspase-like_dom_sf"/>
</dbReference>
<dbReference type="GO" id="GO:0005737">
    <property type="term" value="C:cytoplasm"/>
    <property type="evidence" value="ECO:0007669"/>
    <property type="project" value="TreeGrafter"/>
</dbReference>
<dbReference type="EMBL" id="FUEG01000007">
    <property type="protein sequence ID" value="SJL06452.1"/>
    <property type="molecule type" value="Genomic_DNA"/>
</dbReference>
<evidence type="ECO:0000313" key="7">
    <source>
        <dbReference type="Proteomes" id="UP000219338"/>
    </source>
</evidence>
<dbReference type="AlphaFoldDB" id="A0A284RCH5"/>
<gene>
    <name evidence="6" type="ORF">ARMOST_09789</name>
</gene>
<dbReference type="Gene3D" id="3.40.50.1460">
    <property type="match status" value="1"/>
</dbReference>
<reference evidence="7" key="1">
    <citation type="journal article" date="2017" name="Nat. Ecol. Evol.">
        <title>Genome expansion and lineage-specific genetic innovations in the forest pathogenic fungi Armillaria.</title>
        <authorList>
            <person name="Sipos G."/>
            <person name="Prasanna A.N."/>
            <person name="Walter M.C."/>
            <person name="O'Connor E."/>
            <person name="Balint B."/>
            <person name="Krizsan K."/>
            <person name="Kiss B."/>
            <person name="Hess J."/>
            <person name="Varga T."/>
            <person name="Slot J."/>
            <person name="Riley R."/>
            <person name="Boka B."/>
            <person name="Rigling D."/>
            <person name="Barry K."/>
            <person name="Lee J."/>
            <person name="Mihaltcheva S."/>
            <person name="LaButti K."/>
            <person name="Lipzen A."/>
            <person name="Waldron R."/>
            <person name="Moloney N.M."/>
            <person name="Sperisen C."/>
            <person name="Kredics L."/>
            <person name="Vagvoelgyi C."/>
            <person name="Patrignani A."/>
            <person name="Fitzpatrick D."/>
            <person name="Nagy I."/>
            <person name="Doyle S."/>
            <person name="Anderson J.B."/>
            <person name="Grigoriev I.V."/>
            <person name="Gueldener U."/>
            <person name="Muensterkoetter M."/>
            <person name="Nagy L.G."/>
        </authorList>
    </citation>
    <scope>NUCLEOTIDE SEQUENCE [LARGE SCALE GENOMIC DNA]</scope>
    <source>
        <strain evidence="7">C18/9</strain>
    </source>
</reference>
<evidence type="ECO:0000256" key="2">
    <source>
        <dbReference type="ARBA" id="ARBA00022703"/>
    </source>
</evidence>
<dbReference type="InterPro" id="IPR050452">
    <property type="entry name" value="Metacaspase"/>
</dbReference>
<feature type="region of interest" description="Disordered" evidence="4">
    <location>
        <begin position="1"/>
        <end position="61"/>
    </location>
</feature>
<keyword evidence="3" id="KW-0645">Protease</keyword>
<dbReference type="InterPro" id="IPR011600">
    <property type="entry name" value="Pept_C14_caspase"/>
</dbReference>
<keyword evidence="7" id="KW-1185">Reference proteome</keyword>
<name>A0A284RCH5_ARMOS</name>
<dbReference type="PANTHER" id="PTHR48104:SF30">
    <property type="entry name" value="METACASPASE-1"/>
    <property type="match status" value="1"/>
</dbReference>
<proteinExistence type="inferred from homology"/>
<dbReference type="Pfam" id="PF00656">
    <property type="entry name" value="Peptidase_C14"/>
    <property type="match status" value="1"/>
</dbReference>
<evidence type="ECO:0000256" key="3">
    <source>
        <dbReference type="ARBA" id="ARBA00022807"/>
    </source>
</evidence>
<evidence type="ECO:0000256" key="4">
    <source>
        <dbReference type="SAM" id="MobiDB-lite"/>
    </source>
</evidence>
<protein>
    <recommendedName>
        <fullName evidence="5">Peptidase C14 caspase domain-containing protein</fullName>
    </recommendedName>
</protein>
<evidence type="ECO:0000313" key="6">
    <source>
        <dbReference type="EMBL" id="SJL06452.1"/>
    </source>
</evidence>
<dbReference type="STRING" id="47428.A0A284RCH5"/>
<dbReference type="PANTHER" id="PTHR48104">
    <property type="entry name" value="METACASPASE-4"/>
    <property type="match status" value="1"/>
</dbReference>
<keyword evidence="3" id="KW-0788">Thiol protease</keyword>
<keyword evidence="2" id="KW-0053">Apoptosis</keyword>
<dbReference type="GO" id="GO:0006915">
    <property type="term" value="P:apoptotic process"/>
    <property type="evidence" value="ECO:0007669"/>
    <property type="project" value="UniProtKB-KW"/>
</dbReference>
<organism evidence="6 7">
    <name type="scientific">Armillaria ostoyae</name>
    <name type="common">Armillaria root rot fungus</name>
    <dbReference type="NCBI Taxonomy" id="47428"/>
    <lineage>
        <taxon>Eukaryota</taxon>
        <taxon>Fungi</taxon>
        <taxon>Dikarya</taxon>
        <taxon>Basidiomycota</taxon>
        <taxon>Agaricomycotina</taxon>
        <taxon>Agaricomycetes</taxon>
        <taxon>Agaricomycetidae</taxon>
        <taxon>Agaricales</taxon>
        <taxon>Marasmiineae</taxon>
        <taxon>Physalacriaceae</taxon>
        <taxon>Armillaria</taxon>
    </lineage>
</organism>
<accession>A0A284RCH5</accession>